<dbReference type="EMBL" id="AP027080">
    <property type="protein sequence ID" value="BDU72489.1"/>
    <property type="molecule type" value="Genomic_DNA"/>
</dbReference>
<dbReference type="CDD" id="cd16444">
    <property type="entry name" value="LipB"/>
    <property type="match status" value="1"/>
</dbReference>
<comment type="similarity">
    <text evidence="6">Belongs to the LipB family.</text>
</comment>
<evidence type="ECO:0000259" key="9">
    <source>
        <dbReference type="PROSITE" id="PS51733"/>
    </source>
</evidence>
<dbReference type="PROSITE" id="PS01313">
    <property type="entry name" value="LIPB"/>
    <property type="match status" value="1"/>
</dbReference>
<dbReference type="InterPro" id="IPR020476">
    <property type="entry name" value="Nudix_hydrolase"/>
</dbReference>
<evidence type="ECO:0000256" key="4">
    <source>
        <dbReference type="ARBA" id="ARBA00023315"/>
    </source>
</evidence>
<comment type="function">
    <text evidence="5 6">Catalyzes the transfer of endogenously produced octanoic acid from octanoyl-acyl-carrier-protein onto the lipoyl domains of lipoate-dependent enzymes. Lipoyl-ACP can also act as a substrate although octanoyl-ACP is likely to be the physiological substrate.</text>
</comment>
<feature type="site" description="Lowers pKa of active site Cys" evidence="6">
    <location>
        <position position="152"/>
    </location>
</feature>
<dbReference type="SUPFAM" id="SSF55811">
    <property type="entry name" value="Nudix"/>
    <property type="match status" value="1"/>
</dbReference>
<reference evidence="11" key="1">
    <citation type="journal article" date="2023" name="Int. J. Syst. Evol. Microbiol.">
        <title>Mesoterricola silvestris gen. nov., sp. nov., Mesoterricola sediminis sp. nov., Geothrix oryzae sp. nov., Geothrix edaphica sp. nov., Geothrix rubra sp. nov., and Geothrix limicola sp. nov., six novel members of Acidobacteriota isolated from soils.</title>
        <authorList>
            <person name="Itoh H."/>
            <person name="Sugisawa Y."/>
            <person name="Mise K."/>
            <person name="Xu Z."/>
            <person name="Kuniyasu M."/>
            <person name="Ushijima N."/>
            <person name="Kawano K."/>
            <person name="Kobayashi E."/>
            <person name="Shiratori Y."/>
            <person name="Masuda Y."/>
            <person name="Senoo K."/>
        </authorList>
    </citation>
    <scope>NUCLEOTIDE SEQUENCE [LARGE SCALE GENOMIC DNA]</scope>
    <source>
        <strain evidence="11">W79</strain>
    </source>
</reference>
<dbReference type="InterPro" id="IPR000086">
    <property type="entry name" value="NUDIX_hydrolase_dom"/>
</dbReference>
<feature type="active site" description="Acyl-thioester intermediate" evidence="6">
    <location>
        <position position="186"/>
    </location>
</feature>
<feature type="domain" description="Nudix hydrolase" evidence="8">
    <location>
        <begin position="231"/>
        <end position="371"/>
    </location>
</feature>
<evidence type="ECO:0000313" key="11">
    <source>
        <dbReference type="Proteomes" id="UP001238179"/>
    </source>
</evidence>
<dbReference type="AlphaFoldDB" id="A0AA48GJU1"/>
<dbReference type="CDD" id="cd04664">
    <property type="entry name" value="NUDIX_DHNTPase_like"/>
    <property type="match status" value="1"/>
</dbReference>
<dbReference type="InterPro" id="IPR015797">
    <property type="entry name" value="NUDIX_hydrolase-like_dom_sf"/>
</dbReference>
<name>A0AA48GJU1_9BACT</name>
<comment type="pathway">
    <text evidence="1 6">Protein modification; protein lipoylation via endogenous pathway; protein N(6)-(lipoyl)lysine from octanoyl-[acyl-carrier-protein]: step 1/2.</text>
</comment>
<dbReference type="InterPro" id="IPR020084">
    <property type="entry name" value="NUDIX_hydrolase_CS"/>
</dbReference>
<dbReference type="PRINTS" id="PR00502">
    <property type="entry name" value="NUDIXFAMILY"/>
</dbReference>
<dbReference type="PROSITE" id="PS51733">
    <property type="entry name" value="BPL_LPL_CATALYTIC"/>
    <property type="match status" value="1"/>
</dbReference>
<organism evidence="10 11">
    <name type="scientific">Mesoterricola silvestris</name>
    <dbReference type="NCBI Taxonomy" id="2927979"/>
    <lineage>
        <taxon>Bacteria</taxon>
        <taxon>Pseudomonadati</taxon>
        <taxon>Acidobacteriota</taxon>
        <taxon>Holophagae</taxon>
        <taxon>Holophagales</taxon>
        <taxon>Holophagaceae</taxon>
        <taxon>Mesoterricola</taxon>
    </lineage>
</organism>
<dbReference type="InterPro" id="IPR045864">
    <property type="entry name" value="aa-tRNA-synth_II/BPL/LPL"/>
</dbReference>
<dbReference type="EC" id="2.3.1.181" evidence="6"/>
<evidence type="ECO:0000256" key="6">
    <source>
        <dbReference type="HAMAP-Rule" id="MF_00013"/>
    </source>
</evidence>
<accession>A0AA48GJU1</accession>
<dbReference type="PANTHER" id="PTHR10993">
    <property type="entry name" value="OCTANOYLTRANSFERASE"/>
    <property type="match status" value="1"/>
</dbReference>
<comment type="similarity">
    <text evidence="7">Belongs to the Nudix hydrolase family.</text>
</comment>
<dbReference type="RefSeq" id="WP_316415396.1">
    <property type="nucleotide sequence ID" value="NZ_AP027080.1"/>
</dbReference>
<dbReference type="InterPro" id="IPR020605">
    <property type="entry name" value="Octanoyltransferase_CS"/>
</dbReference>
<dbReference type="PROSITE" id="PS51462">
    <property type="entry name" value="NUDIX"/>
    <property type="match status" value="1"/>
</dbReference>
<dbReference type="HAMAP" id="MF_00013">
    <property type="entry name" value="LipB"/>
    <property type="match status" value="1"/>
</dbReference>
<proteinExistence type="inferred from homology"/>
<evidence type="ECO:0000256" key="2">
    <source>
        <dbReference type="ARBA" id="ARBA00022679"/>
    </source>
</evidence>
<keyword evidence="6" id="KW-0963">Cytoplasm</keyword>
<evidence type="ECO:0000256" key="1">
    <source>
        <dbReference type="ARBA" id="ARBA00004821"/>
    </source>
</evidence>
<keyword evidence="4 6" id="KW-0012">Acyltransferase</keyword>
<dbReference type="GO" id="GO:0009249">
    <property type="term" value="P:protein lipoylation"/>
    <property type="evidence" value="ECO:0007669"/>
    <property type="project" value="InterPro"/>
</dbReference>
<dbReference type="Gene3D" id="3.90.79.10">
    <property type="entry name" value="Nucleoside Triphosphate Pyrophosphohydrolase"/>
    <property type="match status" value="1"/>
</dbReference>
<evidence type="ECO:0000256" key="7">
    <source>
        <dbReference type="RuleBase" id="RU003476"/>
    </source>
</evidence>
<dbReference type="Proteomes" id="UP001238179">
    <property type="component" value="Chromosome"/>
</dbReference>
<keyword evidence="3 7" id="KW-0378">Hydrolase</keyword>
<dbReference type="NCBIfam" id="TIGR00214">
    <property type="entry name" value="lipB"/>
    <property type="match status" value="1"/>
</dbReference>
<dbReference type="GO" id="GO:0016787">
    <property type="term" value="F:hydrolase activity"/>
    <property type="evidence" value="ECO:0007669"/>
    <property type="project" value="UniProtKB-KW"/>
</dbReference>
<feature type="binding site" evidence="6">
    <location>
        <begin position="155"/>
        <end position="157"/>
    </location>
    <ligand>
        <name>substrate</name>
    </ligand>
</feature>
<gene>
    <name evidence="6" type="primary">lipB</name>
    <name evidence="10" type="ORF">METEAL_16630</name>
</gene>
<dbReference type="GO" id="GO:0005737">
    <property type="term" value="C:cytoplasm"/>
    <property type="evidence" value="ECO:0007669"/>
    <property type="project" value="UniProtKB-SubCell"/>
</dbReference>
<comment type="miscellaneous">
    <text evidence="6">In the reaction, the free carboxyl group of octanoic acid is attached via an amide linkage to the epsilon-amino group of a specific lysine residue of lipoyl domains of lipoate-dependent enzymes.</text>
</comment>
<dbReference type="InterPro" id="IPR004143">
    <property type="entry name" value="BPL_LPL_catalytic"/>
</dbReference>
<feature type="domain" description="BPL/LPL catalytic" evidence="9">
    <location>
        <begin position="39"/>
        <end position="226"/>
    </location>
</feature>
<dbReference type="InterPro" id="IPR000544">
    <property type="entry name" value="Octanoyltransferase"/>
</dbReference>
<comment type="subcellular location">
    <subcellularLocation>
        <location evidence="6">Cytoplasm</location>
    </subcellularLocation>
</comment>
<dbReference type="NCBIfam" id="NF010925">
    <property type="entry name" value="PRK14345.1"/>
    <property type="match status" value="1"/>
</dbReference>
<evidence type="ECO:0000313" key="10">
    <source>
        <dbReference type="EMBL" id="BDU72489.1"/>
    </source>
</evidence>
<feature type="binding site" evidence="6">
    <location>
        <begin position="84"/>
        <end position="91"/>
    </location>
    <ligand>
        <name>substrate</name>
    </ligand>
</feature>
<evidence type="ECO:0000256" key="5">
    <source>
        <dbReference type="ARBA" id="ARBA00024732"/>
    </source>
</evidence>
<evidence type="ECO:0000259" key="8">
    <source>
        <dbReference type="PROSITE" id="PS51462"/>
    </source>
</evidence>
<evidence type="ECO:0000256" key="3">
    <source>
        <dbReference type="ARBA" id="ARBA00022801"/>
    </source>
</evidence>
<keyword evidence="11" id="KW-1185">Reference proteome</keyword>
<comment type="catalytic activity">
    <reaction evidence="6">
        <text>octanoyl-[ACP] + L-lysyl-[protein] = N(6)-octanoyl-L-lysyl-[protein] + holo-[ACP] + H(+)</text>
        <dbReference type="Rhea" id="RHEA:17665"/>
        <dbReference type="Rhea" id="RHEA-COMP:9636"/>
        <dbReference type="Rhea" id="RHEA-COMP:9685"/>
        <dbReference type="Rhea" id="RHEA-COMP:9752"/>
        <dbReference type="Rhea" id="RHEA-COMP:9928"/>
        <dbReference type="ChEBI" id="CHEBI:15378"/>
        <dbReference type="ChEBI" id="CHEBI:29969"/>
        <dbReference type="ChEBI" id="CHEBI:64479"/>
        <dbReference type="ChEBI" id="CHEBI:78463"/>
        <dbReference type="ChEBI" id="CHEBI:78809"/>
        <dbReference type="EC" id="2.3.1.181"/>
    </reaction>
</comment>
<dbReference type="Gene3D" id="3.30.930.10">
    <property type="entry name" value="Bira Bifunctional Protein, Domain 2"/>
    <property type="match status" value="1"/>
</dbReference>
<dbReference type="PROSITE" id="PS00893">
    <property type="entry name" value="NUDIX_BOX"/>
    <property type="match status" value="1"/>
</dbReference>
<protein>
    <recommendedName>
        <fullName evidence="6">Octanoyltransferase</fullName>
        <ecNumber evidence="6">2.3.1.181</ecNumber>
    </recommendedName>
    <alternativeName>
        <fullName evidence="6">Lipoate-protein ligase B</fullName>
    </alternativeName>
    <alternativeName>
        <fullName evidence="6">Lipoyl/octanoyl transferase</fullName>
    </alternativeName>
    <alternativeName>
        <fullName evidence="6">Octanoyl-[acyl-carrier-protein]-protein N-octanoyltransferase</fullName>
    </alternativeName>
</protein>
<dbReference type="SUPFAM" id="SSF55681">
    <property type="entry name" value="Class II aaRS and biotin synthetases"/>
    <property type="match status" value="1"/>
</dbReference>
<keyword evidence="2 6" id="KW-0808">Transferase</keyword>
<dbReference type="KEGG" id="msil:METEAL_16630"/>
<sequence length="375" mass="41337">MTGIGFTNPRPAQFRRLGHVLYAAGLRMQKAMAEYVKDGTRPDQILVLEHNPVFTLGRNATRQDIHVADAFLDQRGVEVFETDRGGQVTYHGPGQVVVYPICNLKGGREDVGRLVRGLEEAMIRCAADFGVKADRLQGFPGVWVDTPRGPEKLGALGIHLNRWITTHGIAFNVAPDLAHFRWITPCGITDKGVCSLASLLGDAAPTWDQAADSLQAHMAATLGLDVLPVPESSRSVSALTWRRAPGGVEILVMLRNPDQGLWWSSVTGMVEPGETPEATAHRELKEETGLTGTLTDMAFSHSFWMDPAILGLPSGPPRFNRETCFHMEVAPGAQVDLARDEHSEYRWCGFQEAHDLMMWEGSKAALRRLRRELEA</sequence>
<dbReference type="Pfam" id="PF00293">
    <property type="entry name" value="NUDIX"/>
    <property type="match status" value="1"/>
</dbReference>
<dbReference type="PANTHER" id="PTHR10993:SF7">
    <property type="entry name" value="LIPOYLTRANSFERASE 2, MITOCHONDRIAL-RELATED"/>
    <property type="match status" value="1"/>
</dbReference>
<dbReference type="GO" id="GO:0033819">
    <property type="term" value="F:lipoyl(octanoyl) transferase activity"/>
    <property type="evidence" value="ECO:0007669"/>
    <property type="project" value="UniProtKB-EC"/>
</dbReference>
<feature type="binding site" evidence="6">
    <location>
        <begin position="168"/>
        <end position="170"/>
    </location>
    <ligand>
        <name>substrate</name>
    </ligand>
</feature>
<dbReference type="Pfam" id="PF21948">
    <property type="entry name" value="LplA-B_cat"/>
    <property type="match status" value="1"/>
</dbReference>